<name>A0A1Y1XTT8_9FUNG</name>
<feature type="compositionally biased region" description="Basic and acidic residues" evidence="1">
    <location>
        <begin position="418"/>
        <end position="427"/>
    </location>
</feature>
<dbReference type="AlphaFoldDB" id="A0A1Y1XTT8"/>
<feature type="region of interest" description="Disordered" evidence="1">
    <location>
        <begin position="205"/>
        <end position="247"/>
    </location>
</feature>
<proteinExistence type="predicted"/>
<evidence type="ECO:0000313" key="4">
    <source>
        <dbReference type="EMBL" id="ORX89148.1"/>
    </source>
</evidence>
<protein>
    <submittedName>
        <fullName evidence="4">Uncharacterized protein</fullName>
    </submittedName>
</protein>
<feature type="compositionally biased region" description="Basic and acidic residues" evidence="1">
    <location>
        <begin position="370"/>
        <end position="409"/>
    </location>
</feature>
<keyword evidence="2" id="KW-0812">Transmembrane</keyword>
<feature type="compositionally biased region" description="Polar residues" evidence="1">
    <location>
        <begin position="205"/>
        <end position="217"/>
    </location>
</feature>
<organism evidence="4 5">
    <name type="scientific">Basidiobolus meristosporus CBS 931.73</name>
    <dbReference type="NCBI Taxonomy" id="1314790"/>
    <lineage>
        <taxon>Eukaryota</taxon>
        <taxon>Fungi</taxon>
        <taxon>Fungi incertae sedis</taxon>
        <taxon>Zoopagomycota</taxon>
        <taxon>Entomophthoromycotina</taxon>
        <taxon>Basidiobolomycetes</taxon>
        <taxon>Basidiobolales</taxon>
        <taxon>Basidiobolaceae</taxon>
        <taxon>Basidiobolus</taxon>
    </lineage>
</organism>
<accession>A0A1Y1XTT8</accession>
<feature type="compositionally biased region" description="Polar residues" evidence="1">
    <location>
        <begin position="461"/>
        <end position="475"/>
    </location>
</feature>
<dbReference type="InParanoid" id="A0A1Y1XTT8"/>
<feature type="signal peptide" evidence="3">
    <location>
        <begin position="1"/>
        <end position="27"/>
    </location>
</feature>
<dbReference type="EMBL" id="MCFE01000472">
    <property type="protein sequence ID" value="ORX89148.1"/>
    <property type="molecule type" value="Genomic_DNA"/>
</dbReference>
<feature type="compositionally biased region" description="Polar residues" evidence="1">
    <location>
        <begin position="298"/>
        <end position="335"/>
    </location>
</feature>
<evidence type="ECO:0000313" key="5">
    <source>
        <dbReference type="Proteomes" id="UP000193498"/>
    </source>
</evidence>
<feature type="compositionally biased region" description="Polar residues" evidence="1">
    <location>
        <begin position="500"/>
        <end position="517"/>
    </location>
</feature>
<gene>
    <name evidence="4" type="ORF">K493DRAFT_71428</name>
</gene>
<sequence>MSKELNRFYELLFLSLGILLLIKNAAAACSYSRDPGWTEPFKFNFKLNVCQTSQNLVTSKVAFAAQYEISGTPSQCNSTGKNTYQCVTSSDSIYFNLFTPGNSNDYPSLTVSVNNDQCSVAQYCSTPGGSPGGGGQDNGMLSLGPFGTYPKPAAIAGLCVFSLLILGGIYLVYRRQRTYSRTSSAEPGPRRNLWQLVCCSMHRQTGSRYGKSNNGNTKPAARSVGPKQKRNLEEGNPDYENGNNVNSLPLESVSINDLGSGVRNVPKSSVLVNLKEDVKKPSPSKSKTHRSSALIDSIANQKESNLEPQLSGTPTRSRTVKRNQTLLEKSRSMISEEQVEPTRGRNRNSVHANLDTSSKTSAAPVGRSKTTRENMRSKDQNRDVQRAVTTKRNEKSHSEDAKGEEEQSSRGRSKRPTRINDSDDIPLKAHRSKTIGGNSHRAGDKSSLSSKDSTPLGLLQRNKSLNLNRGNSTKEPANGRRTIPDDDDDVPLLPTPGKAPNTSKNATSAPRAVTNSHYSDDIINLYEDDKH</sequence>
<dbReference type="OrthoDB" id="10681369at2759"/>
<reference evidence="4 5" key="1">
    <citation type="submission" date="2016-07" db="EMBL/GenBank/DDBJ databases">
        <title>Pervasive Adenine N6-methylation of Active Genes in Fungi.</title>
        <authorList>
            <consortium name="DOE Joint Genome Institute"/>
            <person name="Mondo S.J."/>
            <person name="Dannebaum R.O."/>
            <person name="Kuo R.C."/>
            <person name="Labutti K."/>
            <person name="Haridas S."/>
            <person name="Kuo A."/>
            <person name="Salamov A."/>
            <person name="Ahrendt S.R."/>
            <person name="Lipzen A."/>
            <person name="Sullivan W."/>
            <person name="Andreopoulos W.B."/>
            <person name="Clum A."/>
            <person name="Lindquist E."/>
            <person name="Daum C."/>
            <person name="Ramamoorthy G.K."/>
            <person name="Gryganskyi A."/>
            <person name="Culley D."/>
            <person name="Magnuson J.K."/>
            <person name="James T.Y."/>
            <person name="O'Malley M.A."/>
            <person name="Stajich J.E."/>
            <person name="Spatafora J.W."/>
            <person name="Visel A."/>
            <person name="Grigoriev I.V."/>
        </authorList>
    </citation>
    <scope>NUCLEOTIDE SEQUENCE [LARGE SCALE GENOMIC DNA]</scope>
    <source>
        <strain evidence="4 5">CBS 931.73</strain>
    </source>
</reference>
<keyword evidence="2" id="KW-0472">Membrane</keyword>
<keyword evidence="3" id="KW-0732">Signal</keyword>
<feature type="compositionally biased region" description="Polar residues" evidence="1">
    <location>
        <begin position="347"/>
        <end position="361"/>
    </location>
</feature>
<comment type="caution">
    <text evidence="4">The sequence shown here is derived from an EMBL/GenBank/DDBJ whole genome shotgun (WGS) entry which is preliminary data.</text>
</comment>
<feature type="transmembrane region" description="Helical" evidence="2">
    <location>
        <begin position="153"/>
        <end position="173"/>
    </location>
</feature>
<dbReference type="Proteomes" id="UP000193498">
    <property type="component" value="Unassembled WGS sequence"/>
</dbReference>
<feature type="region of interest" description="Disordered" evidence="1">
    <location>
        <begin position="297"/>
        <end position="531"/>
    </location>
</feature>
<keyword evidence="2" id="KW-1133">Transmembrane helix</keyword>
<evidence type="ECO:0000256" key="3">
    <source>
        <dbReference type="SAM" id="SignalP"/>
    </source>
</evidence>
<keyword evidence="5" id="KW-1185">Reference proteome</keyword>
<evidence type="ECO:0000256" key="2">
    <source>
        <dbReference type="SAM" id="Phobius"/>
    </source>
</evidence>
<feature type="chain" id="PRO_5012485886" evidence="3">
    <location>
        <begin position="28"/>
        <end position="531"/>
    </location>
</feature>
<evidence type="ECO:0000256" key="1">
    <source>
        <dbReference type="SAM" id="MobiDB-lite"/>
    </source>
</evidence>